<accession>A0A0E9T632</accession>
<reference evidence="1" key="1">
    <citation type="submission" date="2014-11" db="EMBL/GenBank/DDBJ databases">
        <authorList>
            <person name="Amaro Gonzalez C."/>
        </authorList>
    </citation>
    <scope>NUCLEOTIDE SEQUENCE</scope>
</reference>
<evidence type="ECO:0000313" key="1">
    <source>
        <dbReference type="EMBL" id="JAH48852.1"/>
    </source>
</evidence>
<dbReference type="AlphaFoldDB" id="A0A0E9T632"/>
<dbReference type="EMBL" id="GBXM01059725">
    <property type="protein sequence ID" value="JAH48852.1"/>
    <property type="molecule type" value="Transcribed_RNA"/>
</dbReference>
<reference evidence="1" key="2">
    <citation type="journal article" date="2015" name="Fish Shellfish Immunol.">
        <title>Early steps in the European eel (Anguilla anguilla)-Vibrio vulnificus interaction in the gills: Role of the RtxA13 toxin.</title>
        <authorList>
            <person name="Callol A."/>
            <person name="Pajuelo D."/>
            <person name="Ebbesson L."/>
            <person name="Teles M."/>
            <person name="MacKenzie S."/>
            <person name="Amaro C."/>
        </authorList>
    </citation>
    <scope>NUCLEOTIDE SEQUENCE</scope>
</reference>
<sequence>MALLLPPPQVGRHLLPVGFKTKCFGVQWGLTALRYNIKLRL</sequence>
<proteinExistence type="predicted"/>
<name>A0A0E9T632_ANGAN</name>
<organism evidence="1">
    <name type="scientific">Anguilla anguilla</name>
    <name type="common">European freshwater eel</name>
    <name type="synonym">Muraena anguilla</name>
    <dbReference type="NCBI Taxonomy" id="7936"/>
    <lineage>
        <taxon>Eukaryota</taxon>
        <taxon>Metazoa</taxon>
        <taxon>Chordata</taxon>
        <taxon>Craniata</taxon>
        <taxon>Vertebrata</taxon>
        <taxon>Euteleostomi</taxon>
        <taxon>Actinopterygii</taxon>
        <taxon>Neopterygii</taxon>
        <taxon>Teleostei</taxon>
        <taxon>Anguilliformes</taxon>
        <taxon>Anguillidae</taxon>
        <taxon>Anguilla</taxon>
    </lineage>
</organism>
<protein>
    <submittedName>
        <fullName evidence="1">Uncharacterized protein</fullName>
    </submittedName>
</protein>